<keyword evidence="12" id="KW-1185">Reference proteome</keyword>
<comment type="similarity">
    <text evidence="3">Belongs to the CND2 (condensin subunit 2) family.</text>
</comment>
<accession>A0A059EWE7</accession>
<organism evidence="11 12">
    <name type="scientific">Anncaliia algerae PRA339</name>
    <dbReference type="NCBI Taxonomy" id="1288291"/>
    <lineage>
        <taxon>Eukaryota</taxon>
        <taxon>Fungi</taxon>
        <taxon>Fungi incertae sedis</taxon>
        <taxon>Microsporidia</taxon>
        <taxon>Tubulinosematoidea</taxon>
        <taxon>Tubulinosematidae</taxon>
        <taxon>Anncaliia</taxon>
    </lineage>
</organism>
<evidence type="ECO:0000256" key="4">
    <source>
        <dbReference type="ARBA" id="ARBA00016065"/>
    </source>
</evidence>
<dbReference type="HOGENOM" id="CLU_615425_0_0_1"/>
<reference evidence="11 12" key="2">
    <citation type="submission" date="2014-03" db="EMBL/GenBank/DDBJ databases">
        <title>The Genome Sequence of Anncaliia algerae insect isolate PRA339.</title>
        <authorList>
            <consortium name="The Broad Institute Genome Sequencing Platform"/>
            <consortium name="The Broad Institute Genome Sequencing Center for Infectious Disease"/>
            <person name="Cuomo C."/>
            <person name="Becnel J."/>
            <person name="Sanscrainte N."/>
            <person name="Walker B."/>
            <person name="Young S.K."/>
            <person name="Zeng Q."/>
            <person name="Gargeya S."/>
            <person name="Fitzgerald M."/>
            <person name="Haas B."/>
            <person name="Abouelleil A."/>
            <person name="Alvarado L."/>
            <person name="Arachchi H.M."/>
            <person name="Berlin A.M."/>
            <person name="Chapman S.B."/>
            <person name="Dewar J."/>
            <person name="Goldberg J."/>
            <person name="Griggs A."/>
            <person name="Gujja S."/>
            <person name="Hansen M."/>
            <person name="Howarth C."/>
            <person name="Imamovic A."/>
            <person name="Larimer J."/>
            <person name="McCowan C."/>
            <person name="Murphy C."/>
            <person name="Neiman D."/>
            <person name="Pearson M."/>
            <person name="Priest M."/>
            <person name="Roberts A."/>
            <person name="Saif S."/>
            <person name="Shea T."/>
            <person name="Sisk P."/>
            <person name="Sykes S."/>
            <person name="Wortman J."/>
            <person name="Nusbaum C."/>
            <person name="Birren B."/>
        </authorList>
    </citation>
    <scope>NUCLEOTIDE SEQUENCE [LARGE SCALE GENOMIC DNA]</scope>
    <source>
        <strain evidence="11 12">PRA339</strain>
    </source>
</reference>
<dbReference type="STRING" id="1288291.A0A059EWE7"/>
<keyword evidence="7" id="KW-0132">Cell division</keyword>
<dbReference type="PANTHER" id="PTHR13108">
    <property type="entry name" value="CONDENSIN COMPLEX SUBUNIT 2"/>
    <property type="match status" value="1"/>
</dbReference>
<evidence type="ECO:0000256" key="3">
    <source>
        <dbReference type="ARBA" id="ARBA00009471"/>
    </source>
</evidence>
<keyword evidence="9" id="KW-0226">DNA condensation</keyword>
<dbReference type="PANTHER" id="PTHR13108:SF9">
    <property type="entry name" value="CONDENSIN COMPLEX SUBUNIT 2"/>
    <property type="match status" value="1"/>
</dbReference>
<evidence type="ECO:0000256" key="1">
    <source>
        <dbReference type="ARBA" id="ARBA00004286"/>
    </source>
</evidence>
<dbReference type="OrthoDB" id="362021at2759"/>
<dbReference type="GO" id="GO:0000796">
    <property type="term" value="C:condensin complex"/>
    <property type="evidence" value="ECO:0007669"/>
    <property type="project" value="InterPro"/>
</dbReference>
<evidence type="ECO:0000256" key="5">
    <source>
        <dbReference type="ARBA" id="ARBA00022454"/>
    </source>
</evidence>
<evidence type="ECO:0000256" key="6">
    <source>
        <dbReference type="ARBA" id="ARBA00022490"/>
    </source>
</evidence>
<evidence type="ECO:0000313" key="11">
    <source>
        <dbReference type="EMBL" id="KCZ79368.1"/>
    </source>
</evidence>
<evidence type="ECO:0000256" key="2">
    <source>
        <dbReference type="ARBA" id="ARBA00004496"/>
    </source>
</evidence>
<dbReference type="EMBL" id="KK365288">
    <property type="protein sequence ID" value="KCZ79368.1"/>
    <property type="molecule type" value="Genomic_DNA"/>
</dbReference>
<evidence type="ECO:0000256" key="10">
    <source>
        <dbReference type="ARBA" id="ARBA00023306"/>
    </source>
</evidence>
<keyword evidence="6" id="KW-0963">Cytoplasm</keyword>
<reference evidence="12" key="1">
    <citation type="submission" date="2013-02" db="EMBL/GenBank/DDBJ databases">
        <authorList>
            <consortium name="The Broad Institute Genome Sequencing Platform"/>
            <person name="Cuomo C."/>
            <person name="Becnel J."/>
            <person name="Sanscrainte N."/>
            <person name="Walker B."/>
            <person name="Young S.K."/>
            <person name="Zeng Q."/>
            <person name="Gargeya S."/>
            <person name="Fitzgerald M."/>
            <person name="Haas B."/>
            <person name="Abouelleil A."/>
            <person name="Alvarado L."/>
            <person name="Arachchi H.M."/>
            <person name="Berlin A.M."/>
            <person name="Chapman S.B."/>
            <person name="Dewar J."/>
            <person name="Goldberg J."/>
            <person name="Griggs A."/>
            <person name="Gujja S."/>
            <person name="Hansen M."/>
            <person name="Howarth C."/>
            <person name="Imamovic A."/>
            <person name="Larimer J."/>
            <person name="McCowan C."/>
            <person name="Murphy C."/>
            <person name="Neiman D."/>
            <person name="Pearson M."/>
            <person name="Priest M."/>
            <person name="Roberts A."/>
            <person name="Saif S."/>
            <person name="Shea T."/>
            <person name="Sisk P."/>
            <person name="Sykes S."/>
            <person name="Wortman J."/>
            <person name="Nusbaum C."/>
            <person name="Birren B."/>
        </authorList>
    </citation>
    <scope>NUCLEOTIDE SEQUENCE [LARGE SCALE GENOMIC DNA]</scope>
    <source>
        <strain evidence="12">PRA339</strain>
    </source>
</reference>
<dbReference type="Proteomes" id="UP000030655">
    <property type="component" value="Unassembled WGS sequence"/>
</dbReference>
<keyword evidence="10" id="KW-0131">Cell cycle</keyword>
<evidence type="ECO:0000256" key="7">
    <source>
        <dbReference type="ARBA" id="ARBA00022618"/>
    </source>
</evidence>
<dbReference type="Pfam" id="PF05786">
    <property type="entry name" value="Cnd2"/>
    <property type="match status" value="2"/>
</dbReference>
<dbReference type="GO" id="GO:0005737">
    <property type="term" value="C:cytoplasm"/>
    <property type="evidence" value="ECO:0007669"/>
    <property type="project" value="UniProtKB-SubCell"/>
</dbReference>
<dbReference type="AlphaFoldDB" id="A0A059EWE7"/>
<keyword evidence="5" id="KW-0158">Chromosome</keyword>
<evidence type="ECO:0000256" key="9">
    <source>
        <dbReference type="ARBA" id="ARBA00023067"/>
    </source>
</evidence>
<protein>
    <recommendedName>
        <fullName evidence="4">Condensin complex subunit 2</fullName>
    </recommendedName>
</protein>
<name>A0A059EWE7_9MICR</name>
<dbReference type="GO" id="GO:0003682">
    <property type="term" value="F:chromatin binding"/>
    <property type="evidence" value="ECO:0007669"/>
    <property type="project" value="TreeGrafter"/>
</dbReference>
<gene>
    <name evidence="11" type="ORF">H312_03237</name>
</gene>
<sequence length="449" mass="52792">MTIKNTIDSWLKAAAENKITNKNTWNAPLIDHFTNLEEFTEKKGINFQKASTSLEGCVKVYSTRADDVTDDTLKLLDSLNVEENDVKQKRQKTRSNTLETNINNITMKENNTYQVIEPFFYFFKEDVSLLRNCNISSKGMLLLFDKYENDNYLNLLSYKIEENLYEEKSISPTLNEVDPSIADKIYVEEIEEIKDIEPEYHPEVAEEIEQDYQEASKPVKIEDNTFGYVKGWAGPTFWKIKHQRNENIVKIPKERKKAKIDFSENVDFSILFKKANNILNPTDILNRRKNRWMMPEDHKFVKNDLYKFLVKEGSFFSLSKKNDSFIQEDFMPNVPLPPITYDNDTPEEVQVDFKNVKNVSLSKKLHLKFTRTQKRVDIGLLQNKIFGFIKERKKTSLKEIYNSLPMIYNEKDFKDISLQYCMLSLLFSAQENNLTLHKENEDELKVVYV</sequence>
<comment type="subcellular location">
    <subcellularLocation>
        <location evidence="1">Chromosome</location>
    </subcellularLocation>
    <subcellularLocation>
        <location evidence="2">Cytoplasm</location>
    </subcellularLocation>
</comment>
<evidence type="ECO:0000256" key="8">
    <source>
        <dbReference type="ARBA" id="ARBA00022776"/>
    </source>
</evidence>
<proteinExistence type="inferred from homology"/>
<dbReference type="GO" id="GO:0051301">
    <property type="term" value="P:cell division"/>
    <property type="evidence" value="ECO:0007669"/>
    <property type="project" value="UniProtKB-KW"/>
</dbReference>
<evidence type="ECO:0000313" key="12">
    <source>
        <dbReference type="Proteomes" id="UP000030655"/>
    </source>
</evidence>
<dbReference type="GO" id="GO:0007076">
    <property type="term" value="P:mitotic chromosome condensation"/>
    <property type="evidence" value="ECO:0007669"/>
    <property type="project" value="InterPro"/>
</dbReference>
<dbReference type="InterPro" id="IPR022816">
    <property type="entry name" value="Condensin_barren_su2"/>
</dbReference>
<dbReference type="VEuPathDB" id="MicrosporidiaDB:H312_03237"/>
<keyword evidence="8" id="KW-0498">Mitosis</keyword>